<dbReference type="RefSeq" id="WP_197530976.1">
    <property type="nucleotide sequence ID" value="NZ_SJPS01000016.1"/>
</dbReference>
<dbReference type="PANTHER" id="PTHR12110:SF53">
    <property type="entry name" value="BLR5974 PROTEIN"/>
    <property type="match status" value="1"/>
</dbReference>
<dbReference type="PROSITE" id="PS51318">
    <property type="entry name" value="TAT"/>
    <property type="match status" value="1"/>
</dbReference>
<gene>
    <name evidence="3" type="ORF">Pla144_49900</name>
</gene>
<dbReference type="InterPro" id="IPR036237">
    <property type="entry name" value="Xyl_isomerase-like_sf"/>
</dbReference>
<dbReference type="InterPro" id="IPR013022">
    <property type="entry name" value="Xyl_isomerase-like_TIM-brl"/>
</dbReference>
<protein>
    <submittedName>
        <fullName evidence="3">Xylose isomerase-like TIM barrel</fullName>
    </submittedName>
</protein>
<keyword evidence="3" id="KW-0413">Isomerase</keyword>
<dbReference type="GO" id="GO:0016853">
    <property type="term" value="F:isomerase activity"/>
    <property type="evidence" value="ECO:0007669"/>
    <property type="project" value="UniProtKB-KW"/>
</dbReference>
<feature type="compositionally biased region" description="Basic and acidic residues" evidence="1">
    <location>
        <begin position="331"/>
        <end position="341"/>
    </location>
</feature>
<evidence type="ECO:0000313" key="4">
    <source>
        <dbReference type="Proteomes" id="UP000318437"/>
    </source>
</evidence>
<organism evidence="3 4">
    <name type="scientific">Bythopirellula polymerisocia</name>
    <dbReference type="NCBI Taxonomy" id="2528003"/>
    <lineage>
        <taxon>Bacteria</taxon>
        <taxon>Pseudomonadati</taxon>
        <taxon>Planctomycetota</taxon>
        <taxon>Planctomycetia</taxon>
        <taxon>Pirellulales</taxon>
        <taxon>Lacipirellulaceae</taxon>
        <taxon>Bythopirellula</taxon>
    </lineage>
</organism>
<proteinExistence type="predicted"/>
<feature type="domain" description="Xylose isomerase-like TIM barrel" evidence="2">
    <location>
        <begin position="77"/>
        <end position="295"/>
    </location>
</feature>
<sequence>MPHVTNRRDFLSRWSVMPLIAAGGFGLTSQVASAQSTVQRVGGSKLKLSLNAYSFSKALNDHIKGRGPGMTLFDMLDFCAEQDFDAVDPTGYFFPGYPAVPTDKFINDFKRRAFQLGLDISGTGIRNDFCTPDKAARAKDVQHIKEWIEVSAKLGAPVIRVFATNQRSGKPEGYSWDEVASWMADDIRECADHGEKYGVIVGVQHHTYFLKTTDQMIKLLQLVDSPWCGLIVDTGCFLSADPYAEIETVLPYAVNFQIKEKLYGQESDTRVDLVKLFQIIQDSGYRGYIPIETLYLKNEVYDPEVRTKSFLKEVRLALAKTKESPPVASNDTRKSDHSEKL</sequence>
<dbReference type="AlphaFoldDB" id="A0A5C6C6T3"/>
<evidence type="ECO:0000259" key="2">
    <source>
        <dbReference type="Pfam" id="PF01261"/>
    </source>
</evidence>
<dbReference type="PANTHER" id="PTHR12110">
    <property type="entry name" value="HYDROXYPYRUVATE ISOMERASE"/>
    <property type="match status" value="1"/>
</dbReference>
<dbReference type="InterPro" id="IPR006311">
    <property type="entry name" value="TAT_signal"/>
</dbReference>
<dbReference type="Gene3D" id="3.20.20.150">
    <property type="entry name" value="Divalent-metal-dependent TIM barrel enzymes"/>
    <property type="match status" value="1"/>
</dbReference>
<accession>A0A5C6C6T3</accession>
<name>A0A5C6C6T3_9BACT</name>
<evidence type="ECO:0000313" key="3">
    <source>
        <dbReference type="EMBL" id="TWU20343.1"/>
    </source>
</evidence>
<keyword evidence="4" id="KW-1185">Reference proteome</keyword>
<evidence type="ECO:0000256" key="1">
    <source>
        <dbReference type="SAM" id="MobiDB-lite"/>
    </source>
</evidence>
<dbReference type="Proteomes" id="UP000318437">
    <property type="component" value="Unassembled WGS sequence"/>
</dbReference>
<dbReference type="SUPFAM" id="SSF51658">
    <property type="entry name" value="Xylose isomerase-like"/>
    <property type="match status" value="1"/>
</dbReference>
<dbReference type="Pfam" id="PF01261">
    <property type="entry name" value="AP_endonuc_2"/>
    <property type="match status" value="1"/>
</dbReference>
<dbReference type="EMBL" id="SJPS01000016">
    <property type="protein sequence ID" value="TWU20343.1"/>
    <property type="molecule type" value="Genomic_DNA"/>
</dbReference>
<reference evidence="3 4" key="1">
    <citation type="submission" date="2019-02" db="EMBL/GenBank/DDBJ databases">
        <title>Deep-cultivation of Planctomycetes and their phenomic and genomic characterization uncovers novel biology.</title>
        <authorList>
            <person name="Wiegand S."/>
            <person name="Jogler M."/>
            <person name="Boedeker C."/>
            <person name="Pinto D."/>
            <person name="Vollmers J."/>
            <person name="Rivas-Marin E."/>
            <person name="Kohn T."/>
            <person name="Peeters S.H."/>
            <person name="Heuer A."/>
            <person name="Rast P."/>
            <person name="Oberbeckmann S."/>
            <person name="Bunk B."/>
            <person name="Jeske O."/>
            <person name="Meyerdierks A."/>
            <person name="Storesund J.E."/>
            <person name="Kallscheuer N."/>
            <person name="Luecker S."/>
            <person name="Lage O.M."/>
            <person name="Pohl T."/>
            <person name="Merkel B.J."/>
            <person name="Hornburger P."/>
            <person name="Mueller R.-W."/>
            <person name="Bruemmer F."/>
            <person name="Labrenz M."/>
            <person name="Spormann A.M."/>
            <person name="Op Den Camp H."/>
            <person name="Overmann J."/>
            <person name="Amann R."/>
            <person name="Jetten M.S.M."/>
            <person name="Mascher T."/>
            <person name="Medema M.H."/>
            <person name="Devos D.P."/>
            <person name="Kaster A.-K."/>
            <person name="Ovreas L."/>
            <person name="Rohde M."/>
            <person name="Galperin M.Y."/>
            <person name="Jogler C."/>
        </authorList>
    </citation>
    <scope>NUCLEOTIDE SEQUENCE [LARGE SCALE GENOMIC DNA]</scope>
    <source>
        <strain evidence="3 4">Pla144</strain>
    </source>
</reference>
<dbReference type="InterPro" id="IPR050312">
    <property type="entry name" value="IolE/XylAMocC-like"/>
</dbReference>
<comment type="caution">
    <text evidence="3">The sequence shown here is derived from an EMBL/GenBank/DDBJ whole genome shotgun (WGS) entry which is preliminary data.</text>
</comment>
<feature type="region of interest" description="Disordered" evidence="1">
    <location>
        <begin position="321"/>
        <end position="341"/>
    </location>
</feature>